<keyword evidence="6 8" id="KW-0472">Membrane</keyword>
<feature type="transmembrane region" description="Helical" evidence="8">
    <location>
        <begin position="129"/>
        <end position="148"/>
    </location>
</feature>
<feature type="region of interest" description="Disordered" evidence="7">
    <location>
        <begin position="1"/>
        <end position="26"/>
    </location>
</feature>
<evidence type="ECO:0000256" key="2">
    <source>
        <dbReference type="ARBA" id="ARBA00007965"/>
    </source>
</evidence>
<sequence length="558" mass="60719">MSPSPTSQSFLALGRSSASPPSSSYKIDSFSDAVHRKPCSSTSLDLSNEATTLCHSDSERAGHSQQDIEDVTGGCTTHVGAPGKKWEALLAYMFFFVLGSSFLLPWNSLLVSTTYFGSRLARHRFQFSYMNWITVVFTIANVLFISSATSTQQSVKHPTIRIIVSLLLITSLSVILLTSTQYTNLDSSQFFGFLIVVTLFEALGSAYLQTSVIGLSAWFGSNYLQAILSGQGAIGVLVSVVQLLVNINELNSSSDPANPDGAADHIRQSSSTFFGLCTAFCVLALVCFMTLLQLPIYQEAMQRKHAARKVLPDSLEYEDSVVQPLLSSSSSSSVDQVSENAHLPIPVGPKLRVVERKIRLLGLSIFYNFFITLAVFPSITGFILSSHDPAHAHIGLLTTATSSVDSSGSDSRLLLDNWYKPSIFIPLHFVVFNLGDWAGRVLPQLLPRFSKRLSHRTSALYTLSAARTIFIPMFLVCNVDYSSIVLFRSDLIYLVILACFSISNGYLSALLMVAGLEEPSLEADEIDVAATCMSFYLTSGLAAGSLISFAVKAIVFIL</sequence>
<proteinExistence type="inferred from homology"/>
<dbReference type="GO" id="GO:0015205">
    <property type="term" value="F:nucleobase transmembrane transporter activity"/>
    <property type="evidence" value="ECO:0007669"/>
    <property type="project" value="TreeGrafter"/>
</dbReference>
<dbReference type="PANTHER" id="PTHR10332:SF88">
    <property type="entry name" value="EQUILIBRATIVE NUCLEOSIDE TRANSPORTER 1, ISOFORM A"/>
    <property type="match status" value="1"/>
</dbReference>
<evidence type="ECO:0000313" key="10">
    <source>
        <dbReference type="Proteomes" id="UP000235392"/>
    </source>
</evidence>
<keyword evidence="5 8" id="KW-1133">Transmembrane helix</keyword>
<gene>
    <name evidence="9" type="ORF">PCASD_19072</name>
</gene>
<evidence type="ECO:0000256" key="3">
    <source>
        <dbReference type="ARBA" id="ARBA00022448"/>
    </source>
</evidence>
<evidence type="ECO:0000256" key="7">
    <source>
        <dbReference type="SAM" id="MobiDB-lite"/>
    </source>
</evidence>
<evidence type="ECO:0000256" key="6">
    <source>
        <dbReference type="ARBA" id="ARBA00023136"/>
    </source>
</evidence>
<feature type="transmembrane region" description="Helical" evidence="8">
    <location>
        <begin position="459"/>
        <end position="479"/>
    </location>
</feature>
<feature type="transmembrane region" description="Helical" evidence="8">
    <location>
        <begin position="273"/>
        <end position="294"/>
    </location>
</feature>
<dbReference type="InterPro" id="IPR036259">
    <property type="entry name" value="MFS_trans_sf"/>
</dbReference>
<feature type="transmembrane region" description="Helical" evidence="8">
    <location>
        <begin position="89"/>
        <end position="109"/>
    </location>
</feature>
<dbReference type="InterPro" id="IPR002259">
    <property type="entry name" value="Eqnu_transpt"/>
</dbReference>
<dbReference type="SUPFAM" id="SSF103473">
    <property type="entry name" value="MFS general substrate transporter"/>
    <property type="match status" value="1"/>
</dbReference>
<feature type="transmembrane region" description="Helical" evidence="8">
    <location>
        <begin position="360"/>
        <end position="384"/>
    </location>
</feature>
<organism evidence="9 10">
    <name type="scientific">Puccinia coronata f. sp. avenae</name>
    <dbReference type="NCBI Taxonomy" id="200324"/>
    <lineage>
        <taxon>Eukaryota</taxon>
        <taxon>Fungi</taxon>
        <taxon>Dikarya</taxon>
        <taxon>Basidiomycota</taxon>
        <taxon>Pucciniomycotina</taxon>
        <taxon>Pucciniomycetes</taxon>
        <taxon>Pucciniales</taxon>
        <taxon>Pucciniaceae</taxon>
        <taxon>Puccinia</taxon>
    </lineage>
</organism>
<evidence type="ECO:0000256" key="1">
    <source>
        <dbReference type="ARBA" id="ARBA00004141"/>
    </source>
</evidence>
<dbReference type="GO" id="GO:0034257">
    <property type="term" value="F:nicotinamide riboside transmembrane transporter activity"/>
    <property type="evidence" value="ECO:0007669"/>
    <property type="project" value="TreeGrafter"/>
</dbReference>
<dbReference type="EMBL" id="PGCI01000738">
    <property type="protein sequence ID" value="PLW18157.1"/>
    <property type="molecule type" value="Genomic_DNA"/>
</dbReference>
<keyword evidence="4 8" id="KW-0812">Transmembrane</keyword>
<keyword evidence="3" id="KW-0813">Transport</keyword>
<feature type="transmembrane region" description="Helical" evidence="8">
    <location>
        <begin position="535"/>
        <end position="557"/>
    </location>
</feature>
<dbReference type="AlphaFoldDB" id="A0A2N5SY42"/>
<feature type="transmembrane region" description="Helical" evidence="8">
    <location>
        <begin position="160"/>
        <end position="178"/>
    </location>
</feature>
<evidence type="ECO:0000256" key="5">
    <source>
        <dbReference type="ARBA" id="ARBA00022989"/>
    </source>
</evidence>
<feature type="compositionally biased region" description="Polar residues" evidence="7">
    <location>
        <begin position="1"/>
        <end position="10"/>
    </location>
</feature>
<feature type="transmembrane region" description="Helical" evidence="8">
    <location>
        <begin position="491"/>
        <end position="515"/>
    </location>
</feature>
<comment type="similarity">
    <text evidence="2">Belongs to the SLC29A/ENT transporter (TC 2.A.57) family.</text>
</comment>
<evidence type="ECO:0000256" key="8">
    <source>
        <dbReference type="SAM" id="Phobius"/>
    </source>
</evidence>
<feature type="compositionally biased region" description="Low complexity" evidence="7">
    <location>
        <begin position="16"/>
        <end position="26"/>
    </location>
</feature>
<dbReference type="Pfam" id="PF01733">
    <property type="entry name" value="Nucleoside_tran"/>
    <property type="match status" value="2"/>
</dbReference>
<comment type="subcellular location">
    <subcellularLocation>
        <location evidence="1">Membrane</location>
        <topology evidence="1">Multi-pass membrane protein</topology>
    </subcellularLocation>
</comment>
<protein>
    <recommendedName>
        <fullName evidence="11">Nucleoside transporter</fullName>
    </recommendedName>
</protein>
<feature type="transmembrane region" description="Helical" evidence="8">
    <location>
        <begin position="190"/>
        <end position="219"/>
    </location>
</feature>
<name>A0A2N5SY42_9BASI</name>
<comment type="caution">
    <text evidence="9">The sequence shown here is derived from an EMBL/GenBank/DDBJ whole genome shotgun (WGS) entry which is preliminary data.</text>
</comment>
<evidence type="ECO:0000313" key="9">
    <source>
        <dbReference type="EMBL" id="PLW18157.1"/>
    </source>
</evidence>
<evidence type="ECO:0008006" key="11">
    <source>
        <dbReference type="Google" id="ProtNLM"/>
    </source>
</evidence>
<dbReference type="PANTHER" id="PTHR10332">
    <property type="entry name" value="EQUILIBRATIVE NUCLEOSIDE TRANSPORTER"/>
    <property type="match status" value="1"/>
</dbReference>
<accession>A0A2N5SY42</accession>
<dbReference type="GO" id="GO:0000329">
    <property type="term" value="C:fungal-type vacuole membrane"/>
    <property type="evidence" value="ECO:0007669"/>
    <property type="project" value="TreeGrafter"/>
</dbReference>
<evidence type="ECO:0000256" key="4">
    <source>
        <dbReference type="ARBA" id="ARBA00022692"/>
    </source>
</evidence>
<dbReference type="Proteomes" id="UP000235392">
    <property type="component" value="Unassembled WGS sequence"/>
</dbReference>
<reference evidence="9 10" key="1">
    <citation type="submission" date="2017-11" db="EMBL/GenBank/DDBJ databases">
        <title>De novo assembly and phasing of dikaryotic genomes from two isolates of Puccinia coronata f. sp. avenae, the causal agent of oat crown rust.</title>
        <authorList>
            <person name="Miller M.E."/>
            <person name="Zhang Y."/>
            <person name="Omidvar V."/>
            <person name="Sperschneider J."/>
            <person name="Schwessinger B."/>
            <person name="Raley C."/>
            <person name="Palmer J.M."/>
            <person name="Garnica D."/>
            <person name="Upadhyaya N."/>
            <person name="Rathjen J."/>
            <person name="Taylor J.M."/>
            <person name="Park R.F."/>
            <person name="Dodds P.N."/>
            <person name="Hirsch C.D."/>
            <person name="Kianian S.F."/>
            <person name="Figueroa M."/>
        </authorList>
    </citation>
    <scope>NUCLEOTIDE SEQUENCE [LARGE SCALE GENOMIC DNA]</scope>
    <source>
        <strain evidence="9">12SD80</strain>
    </source>
</reference>
<dbReference type="GO" id="GO:0005886">
    <property type="term" value="C:plasma membrane"/>
    <property type="evidence" value="ECO:0007669"/>
    <property type="project" value="TreeGrafter"/>
</dbReference>
<dbReference type="PRINTS" id="PR01130">
    <property type="entry name" value="DERENTRNSPRT"/>
</dbReference>